<proteinExistence type="predicted"/>
<organism evidence="1 2">
    <name type="scientific">Escherichia phage Oekolampad</name>
    <dbReference type="NCBI Taxonomy" id="2851982"/>
    <lineage>
        <taxon>Viruses</taxon>
        <taxon>Duplodnaviria</taxon>
        <taxon>Heunggongvirae</taxon>
        <taxon>Uroviricota</taxon>
        <taxon>Caudoviricetes</taxon>
        <taxon>Dhillonvirus</taxon>
        <taxon>Dhillonvirus oekolampad</taxon>
    </lineage>
</organism>
<protein>
    <submittedName>
        <fullName evidence="1">Uncharacterized protein</fullName>
    </submittedName>
</protein>
<name>A0AAE7VWL7_9CAUD</name>
<evidence type="ECO:0000313" key="1">
    <source>
        <dbReference type="EMBL" id="QXV83015.1"/>
    </source>
</evidence>
<dbReference type="EMBL" id="MZ501095">
    <property type="protein sequence ID" value="QXV83015.1"/>
    <property type="molecule type" value="Genomic_DNA"/>
</dbReference>
<dbReference type="Proteomes" id="UP000828519">
    <property type="component" value="Segment"/>
</dbReference>
<accession>A0AAE7VWL7</accession>
<keyword evidence="2" id="KW-1185">Reference proteome</keyword>
<sequence>MTNETTPKTAWCQILWILKRARTRVIIIPVSLSLIG</sequence>
<reference evidence="2" key="1">
    <citation type="journal article" date="2021" name="PLoS Biol.">
        <title>Systematic exploration of Escherichia coli phage-host interactions with the BASEL phage collection.</title>
        <authorList>
            <person name="Maffei E."/>
            <person name="Shaidullina A."/>
            <person name="Burkolter M."/>
            <person name="Heyer Y."/>
            <person name="Estermann F."/>
            <person name="Druelle V."/>
            <person name="Sauer P."/>
            <person name="Willi L."/>
            <person name="Michaelis S."/>
            <person name="Hilbi H."/>
            <person name="Thaler D.S."/>
            <person name="Harms A."/>
        </authorList>
    </citation>
    <scope>NUCLEOTIDE SEQUENCE [LARGE SCALE GENOMIC DNA]</scope>
    <source>
        <strain evidence="2">Bas18</strain>
    </source>
</reference>
<gene>
    <name evidence="1" type="ORF">bas18_0049</name>
</gene>
<evidence type="ECO:0000313" key="2">
    <source>
        <dbReference type="Proteomes" id="UP000828519"/>
    </source>
</evidence>